<dbReference type="AlphaFoldDB" id="A0A846M6B3"/>
<dbReference type="Pfam" id="PF00171">
    <property type="entry name" value="Aldedh"/>
    <property type="match status" value="1"/>
</dbReference>
<dbReference type="InterPro" id="IPR016161">
    <property type="entry name" value="Ald_DH/histidinol_DH"/>
</dbReference>
<dbReference type="Gene3D" id="3.40.309.10">
    <property type="entry name" value="Aldehyde Dehydrogenase, Chain A, domain 2"/>
    <property type="match status" value="1"/>
</dbReference>
<name>A0A846M6B3_9SPHN</name>
<dbReference type="Proteomes" id="UP000576821">
    <property type="component" value="Unassembled WGS sequence"/>
</dbReference>
<dbReference type="GO" id="GO:0102810">
    <property type="term" value="F:glutarate-semialdehyde dehydrogenase (NADP+) activity"/>
    <property type="evidence" value="ECO:0007669"/>
    <property type="project" value="UniProtKB-EC"/>
</dbReference>
<dbReference type="InterPro" id="IPR016163">
    <property type="entry name" value="Ald_DH_C"/>
</dbReference>
<dbReference type="PANTHER" id="PTHR43353:SF5">
    <property type="entry name" value="SUCCINATE-SEMIALDEHYDE DEHYDROGENASE, MITOCHONDRIAL"/>
    <property type="match status" value="1"/>
</dbReference>
<accession>A0A846M6B3</accession>
<evidence type="ECO:0000259" key="5">
    <source>
        <dbReference type="Pfam" id="PF00171"/>
    </source>
</evidence>
<dbReference type="InterPro" id="IPR029510">
    <property type="entry name" value="Ald_DH_CS_GLU"/>
</dbReference>
<keyword evidence="2 4" id="KW-0560">Oxidoreductase</keyword>
<organism evidence="6 7">
    <name type="scientific">Sphingobium vermicomposti</name>
    <dbReference type="NCBI Taxonomy" id="529005"/>
    <lineage>
        <taxon>Bacteria</taxon>
        <taxon>Pseudomonadati</taxon>
        <taxon>Pseudomonadota</taxon>
        <taxon>Alphaproteobacteria</taxon>
        <taxon>Sphingomonadales</taxon>
        <taxon>Sphingomonadaceae</taxon>
        <taxon>Sphingobium</taxon>
    </lineage>
</organism>
<sequence>MSAIDLRPDACLIDGEWRAGERWLDVHNPADNRLIARVPALGARETQEAIAAAARALPGWAALPASARADALMRYHDLILAHRDELACILTAEQGKPLAEARGEIGYAASFISWFAAEAMRAYGEIIPATQADRRIMVIKQPVGVVAAITPWNFPAAMITRKLAPALAAGCTIVIKPAEQTPLTAFALGALALAAGIPAGVVNIVTGDPVAIGGVLTASPTVRKLSFTGSTRTGALLYAQCAPTVKKLSLELGGNAPFIVFDDADMAAAVEGAIIAKFRNGGQTCVCANRFYVQDGIHDRFVEAFAAAAAALTIGPGDAPDTKIGPLVDDAAVAKVTALIADAKAKGAVPVGPQRSPTGRFVPPMILSGAAAGMRMLEEEIFGPVAPVVRFTDEAEVIGLANAAPDGLAAYIFTRDLGRSWRMAEALEVGMVGVNTGAISTEVAPFGGIKMSGLGREGSRHGLDDYLELKTMTVAL</sequence>
<dbReference type="InterPro" id="IPR016160">
    <property type="entry name" value="Ald_DH_CS_CYS"/>
</dbReference>
<feature type="active site" evidence="3">
    <location>
        <position position="251"/>
    </location>
</feature>
<dbReference type="Gene3D" id="3.40.605.10">
    <property type="entry name" value="Aldehyde Dehydrogenase, Chain A, domain 1"/>
    <property type="match status" value="1"/>
</dbReference>
<dbReference type="GO" id="GO:0009450">
    <property type="term" value="P:gamma-aminobutyric acid catabolic process"/>
    <property type="evidence" value="ECO:0007669"/>
    <property type="project" value="TreeGrafter"/>
</dbReference>
<protein>
    <submittedName>
        <fullName evidence="6">Succinate-semialdehyde dehydrogenase/glutarate-semialdehyde dehydrogenase</fullName>
        <ecNumber evidence="6">1.2.1.16</ecNumber>
        <ecNumber evidence="6">1.2.1.20</ecNumber>
        <ecNumber evidence="6">1.2.1.79</ecNumber>
    </submittedName>
</protein>
<dbReference type="RefSeq" id="WP_167302923.1">
    <property type="nucleotide sequence ID" value="NZ_JAASQR010000002.1"/>
</dbReference>
<dbReference type="InterPro" id="IPR050740">
    <property type="entry name" value="Aldehyde_DH_Superfamily"/>
</dbReference>
<dbReference type="GO" id="GO:0004777">
    <property type="term" value="F:succinate-semialdehyde dehydrogenase (NAD+) activity"/>
    <property type="evidence" value="ECO:0007669"/>
    <property type="project" value="TreeGrafter"/>
</dbReference>
<dbReference type="PROSITE" id="PS00687">
    <property type="entry name" value="ALDEHYDE_DEHYDR_GLU"/>
    <property type="match status" value="1"/>
</dbReference>
<reference evidence="6 7" key="1">
    <citation type="submission" date="2020-03" db="EMBL/GenBank/DDBJ databases">
        <title>Genomic Encyclopedia of Type Strains, Phase IV (KMG-IV): sequencing the most valuable type-strain genomes for metagenomic binning, comparative biology and taxonomic classification.</title>
        <authorList>
            <person name="Goeker M."/>
        </authorList>
    </citation>
    <scope>NUCLEOTIDE SEQUENCE [LARGE SCALE GENOMIC DNA]</scope>
    <source>
        <strain evidence="6 7">DSM 21299</strain>
    </source>
</reference>
<evidence type="ECO:0000256" key="2">
    <source>
        <dbReference type="ARBA" id="ARBA00023002"/>
    </source>
</evidence>
<evidence type="ECO:0000256" key="4">
    <source>
        <dbReference type="RuleBase" id="RU003345"/>
    </source>
</evidence>
<dbReference type="GO" id="GO:0036243">
    <property type="term" value="F:succinate-semialdehyde dehydrogenase (NADP+) activity"/>
    <property type="evidence" value="ECO:0007669"/>
    <property type="project" value="UniProtKB-EC"/>
</dbReference>
<evidence type="ECO:0000313" key="7">
    <source>
        <dbReference type="Proteomes" id="UP000576821"/>
    </source>
</evidence>
<dbReference type="FunFam" id="3.40.309.10:FF:000004">
    <property type="entry name" value="Succinate-semialdehyde dehydrogenase I"/>
    <property type="match status" value="1"/>
</dbReference>
<feature type="domain" description="Aldehyde dehydrogenase" evidence="5">
    <location>
        <begin position="21"/>
        <end position="471"/>
    </location>
</feature>
<evidence type="ECO:0000256" key="3">
    <source>
        <dbReference type="PROSITE-ProRule" id="PRU10007"/>
    </source>
</evidence>
<evidence type="ECO:0000256" key="1">
    <source>
        <dbReference type="ARBA" id="ARBA00009986"/>
    </source>
</evidence>
<dbReference type="EC" id="1.2.1.79" evidence="6"/>
<comment type="caution">
    <text evidence="6">The sequence shown here is derived from an EMBL/GenBank/DDBJ whole genome shotgun (WGS) entry which is preliminary data.</text>
</comment>
<dbReference type="SUPFAM" id="SSF53720">
    <property type="entry name" value="ALDH-like"/>
    <property type="match status" value="1"/>
</dbReference>
<keyword evidence="7" id="KW-1185">Reference proteome</keyword>
<dbReference type="InterPro" id="IPR015590">
    <property type="entry name" value="Aldehyde_DH_dom"/>
</dbReference>
<dbReference type="EC" id="1.2.1.20" evidence="6"/>
<proteinExistence type="inferred from homology"/>
<comment type="similarity">
    <text evidence="1 4">Belongs to the aldehyde dehydrogenase family.</text>
</comment>
<evidence type="ECO:0000313" key="6">
    <source>
        <dbReference type="EMBL" id="NIJ16260.1"/>
    </source>
</evidence>
<gene>
    <name evidence="6" type="ORF">FHS54_001226</name>
</gene>
<dbReference type="CDD" id="cd07103">
    <property type="entry name" value="ALDH_F5_SSADH_GabD"/>
    <property type="match status" value="1"/>
</dbReference>
<dbReference type="PANTHER" id="PTHR43353">
    <property type="entry name" value="SUCCINATE-SEMIALDEHYDE DEHYDROGENASE, MITOCHONDRIAL"/>
    <property type="match status" value="1"/>
</dbReference>
<dbReference type="EMBL" id="JAASQR010000002">
    <property type="protein sequence ID" value="NIJ16260.1"/>
    <property type="molecule type" value="Genomic_DNA"/>
</dbReference>
<dbReference type="EC" id="1.2.1.16" evidence="6"/>
<dbReference type="FunFam" id="3.40.605.10:FF:000005">
    <property type="entry name" value="Succinate-semialdehyde dehydrogenase I"/>
    <property type="match status" value="1"/>
</dbReference>
<dbReference type="InterPro" id="IPR016162">
    <property type="entry name" value="Ald_DH_N"/>
</dbReference>
<dbReference type="GO" id="GO:0005829">
    <property type="term" value="C:cytosol"/>
    <property type="evidence" value="ECO:0007669"/>
    <property type="project" value="TreeGrafter"/>
</dbReference>
<dbReference type="PROSITE" id="PS00070">
    <property type="entry name" value="ALDEHYDE_DEHYDR_CYS"/>
    <property type="match status" value="1"/>
</dbReference>